<dbReference type="InterPro" id="IPR007205">
    <property type="entry name" value="Protein_HGH1_N"/>
</dbReference>
<gene>
    <name evidence="2" type="ORF">BC936DRAFT_148316</name>
</gene>
<dbReference type="Proteomes" id="UP000268093">
    <property type="component" value="Unassembled WGS sequence"/>
</dbReference>
<feature type="non-terminal residue" evidence="2">
    <location>
        <position position="1"/>
    </location>
</feature>
<evidence type="ECO:0000313" key="2">
    <source>
        <dbReference type="EMBL" id="RUP45319.1"/>
    </source>
</evidence>
<accession>A0A433D3B0</accession>
<feature type="domain" description="Protein HGH1 N-terminal" evidence="1">
    <location>
        <begin position="197"/>
        <end position="312"/>
    </location>
</feature>
<dbReference type="PANTHER" id="PTHR13387:SF9">
    <property type="entry name" value="PROTEIN HGH1 HOMOLOG"/>
    <property type="match status" value="1"/>
</dbReference>
<organism evidence="2 3">
    <name type="scientific">Jimgerdemannia flammicorona</name>
    <dbReference type="NCBI Taxonomy" id="994334"/>
    <lineage>
        <taxon>Eukaryota</taxon>
        <taxon>Fungi</taxon>
        <taxon>Fungi incertae sedis</taxon>
        <taxon>Mucoromycota</taxon>
        <taxon>Mucoromycotina</taxon>
        <taxon>Endogonomycetes</taxon>
        <taxon>Endogonales</taxon>
        <taxon>Endogonaceae</taxon>
        <taxon>Jimgerdemannia</taxon>
    </lineage>
</organism>
<dbReference type="AlphaFoldDB" id="A0A433D3B0"/>
<reference evidence="2 3" key="1">
    <citation type="journal article" date="2018" name="New Phytol.">
        <title>Phylogenomics of Endogonaceae and evolution of mycorrhizas within Mucoromycota.</title>
        <authorList>
            <person name="Chang Y."/>
            <person name="Desiro A."/>
            <person name="Na H."/>
            <person name="Sandor L."/>
            <person name="Lipzen A."/>
            <person name="Clum A."/>
            <person name="Barry K."/>
            <person name="Grigoriev I.V."/>
            <person name="Martin F.M."/>
            <person name="Stajich J.E."/>
            <person name="Smith M.E."/>
            <person name="Bonito G."/>
            <person name="Spatafora J.W."/>
        </authorList>
    </citation>
    <scope>NUCLEOTIDE SEQUENCE [LARGE SCALE GENOMIC DNA]</scope>
    <source>
        <strain evidence="2 3">GMNB39</strain>
    </source>
</reference>
<dbReference type="Pfam" id="PF04063">
    <property type="entry name" value="DUF383"/>
    <property type="match status" value="1"/>
</dbReference>
<proteinExistence type="predicted"/>
<dbReference type="EMBL" id="RBNI01007466">
    <property type="protein sequence ID" value="RUP45319.1"/>
    <property type="molecule type" value="Genomic_DNA"/>
</dbReference>
<evidence type="ECO:0000259" key="1">
    <source>
        <dbReference type="Pfam" id="PF04063"/>
    </source>
</evidence>
<protein>
    <recommendedName>
        <fullName evidence="1">Protein HGH1 N-terminal domain-containing protein</fullName>
    </recommendedName>
</protein>
<sequence length="321" mass="36065">LWLILVDPPKHGPTHHRPSRLLARSENRGSCHSPSQHCCLHRQNISPLPPIGQPSANPSARLEGIMQRGSSKPFIPTVTRCLTPEPAMEYASLTWFFVVAVAITAHDAIRSLINLSSDQNVCKELNDEKFIKHLTLLITQHCSCAVTNIPLASTDERFQSLSLPTWRACFFLISQSTSPFAREFLTLLRSLWRVCRHRSDHLVDAFVKGVDKAYNPEAEFHFLASVFANLTSLPKGRFAFIDKAKYDNLSPLNKLVCFTEHQNIIRRGGVISTIKNVTFETLRHKALLDPTGINILPFILLPLCGPEEFDLDVCIFAYSLA</sequence>
<dbReference type="PANTHER" id="PTHR13387">
    <property type="entry name" value="PROTEIN HGH1 HOMOLOG"/>
    <property type="match status" value="1"/>
</dbReference>
<name>A0A433D3B0_9FUNG</name>
<dbReference type="InterPro" id="IPR039717">
    <property type="entry name" value="Hgh1"/>
</dbReference>
<comment type="caution">
    <text evidence="2">The sequence shown here is derived from an EMBL/GenBank/DDBJ whole genome shotgun (WGS) entry which is preliminary data.</text>
</comment>
<keyword evidence="3" id="KW-1185">Reference proteome</keyword>
<evidence type="ECO:0000313" key="3">
    <source>
        <dbReference type="Proteomes" id="UP000268093"/>
    </source>
</evidence>
<dbReference type="OrthoDB" id="338814at2759"/>